<dbReference type="Proteomes" id="UP001149074">
    <property type="component" value="Unassembled WGS sequence"/>
</dbReference>
<sequence>MLFKRRADMEEQESILWADEETTSILAAYEQGAIYRTCRGPEVSAALALRASHHGDWFAIEIPGWQTGHYYFYSSEWNSPAPRLLRGMPWLVGDENDERAAAGLYASALGAMQCLPVKANAKYPPMSRHRLSAPHSAWRRQQMTRAPPIKAAPAISRSYARAGWIAQEWGYRPTPEGVYSPSDEAGVRTNSDEGGGAADREGDRISCVVPPLNLLSQCPCAQHSSPGRGSTLLIATVLSCIYTLCPIPIAREACFVRGLMQRDCVHWRCKDAACELLATAASTAGWDLRLTRAPLCGITAQECEWPWIHGLFLLLPRA</sequence>
<evidence type="ECO:0000313" key="3">
    <source>
        <dbReference type="Proteomes" id="UP001149074"/>
    </source>
</evidence>
<dbReference type="RefSeq" id="XP_056470716.1">
    <property type="nucleotide sequence ID" value="XM_056623300.1"/>
</dbReference>
<comment type="caution">
    <text evidence="2">The sequence shown here is derived from an EMBL/GenBank/DDBJ whole genome shotgun (WGS) entry which is preliminary data.</text>
</comment>
<reference evidence="2" key="1">
    <citation type="submission" date="2022-11" db="EMBL/GenBank/DDBJ databases">
        <authorList>
            <person name="Petersen C."/>
        </authorList>
    </citation>
    <scope>NUCLEOTIDE SEQUENCE</scope>
    <source>
        <strain evidence="2">IBT 30761</strain>
    </source>
</reference>
<evidence type="ECO:0000256" key="1">
    <source>
        <dbReference type="SAM" id="MobiDB-lite"/>
    </source>
</evidence>
<dbReference type="EMBL" id="JAPQKI010000010">
    <property type="protein sequence ID" value="KAJ5086038.1"/>
    <property type="molecule type" value="Genomic_DNA"/>
</dbReference>
<evidence type="ECO:0000313" key="2">
    <source>
        <dbReference type="EMBL" id="KAJ5086038.1"/>
    </source>
</evidence>
<reference evidence="2" key="2">
    <citation type="journal article" date="2023" name="IMA Fungus">
        <title>Comparative genomic study of the Penicillium genus elucidates a diverse pangenome and 15 lateral gene transfer events.</title>
        <authorList>
            <person name="Petersen C."/>
            <person name="Sorensen T."/>
            <person name="Nielsen M.R."/>
            <person name="Sondergaard T.E."/>
            <person name="Sorensen J.L."/>
            <person name="Fitzpatrick D.A."/>
            <person name="Frisvad J.C."/>
            <person name="Nielsen K.L."/>
        </authorList>
    </citation>
    <scope>NUCLEOTIDE SEQUENCE</scope>
    <source>
        <strain evidence="2">IBT 30761</strain>
    </source>
</reference>
<dbReference type="GeneID" id="81362279"/>
<feature type="region of interest" description="Disordered" evidence="1">
    <location>
        <begin position="177"/>
        <end position="201"/>
    </location>
</feature>
<accession>A0A9W9JY99</accession>
<proteinExistence type="predicted"/>
<name>A0A9W9JY99_9EURO</name>
<organism evidence="2 3">
    <name type="scientific">Penicillium argentinense</name>
    <dbReference type="NCBI Taxonomy" id="1131581"/>
    <lineage>
        <taxon>Eukaryota</taxon>
        <taxon>Fungi</taxon>
        <taxon>Dikarya</taxon>
        <taxon>Ascomycota</taxon>
        <taxon>Pezizomycotina</taxon>
        <taxon>Eurotiomycetes</taxon>
        <taxon>Eurotiomycetidae</taxon>
        <taxon>Eurotiales</taxon>
        <taxon>Aspergillaceae</taxon>
        <taxon>Penicillium</taxon>
    </lineage>
</organism>
<protein>
    <submittedName>
        <fullName evidence="2">Uncharacterized protein</fullName>
    </submittedName>
</protein>
<keyword evidence="3" id="KW-1185">Reference proteome</keyword>
<dbReference type="AlphaFoldDB" id="A0A9W9JY99"/>
<gene>
    <name evidence="2" type="ORF">N7532_010809</name>
</gene>